<sequence>MDELAQQGQDDGVARGALSAKIVPLRRREDGQRAERIAHVVDAFARLRGSVVRFIAMLDERCDADEPNSTGAPDAPRFDALLQALAFGAERAEFRRLPELQRCIERVGAAERYRDVIFAHSPPASDTELRDAATMLELLDGELVGLCVAHVLAGRAEHPLPPDAASAPCSGREHSA</sequence>
<organism evidence="1 2">
    <name type="scientific">Burkholderia ubonensis subsp. mesacidophila</name>
    <dbReference type="NCBI Taxonomy" id="265293"/>
    <lineage>
        <taxon>Bacteria</taxon>
        <taxon>Pseudomonadati</taxon>
        <taxon>Pseudomonadota</taxon>
        <taxon>Betaproteobacteria</taxon>
        <taxon>Burkholderiales</taxon>
        <taxon>Burkholderiaceae</taxon>
        <taxon>Burkholderia</taxon>
        <taxon>Burkholderia cepacia complex</taxon>
    </lineage>
</organism>
<dbReference type="AlphaFoldDB" id="A0A2A4FDK9"/>
<dbReference type="GeneID" id="69003259"/>
<dbReference type="RefSeq" id="WP_084910189.1">
    <property type="nucleotide sequence ID" value="NZ_CP020739.1"/>
</dbReference>
<evidence type="ECO:0000313" key="2">
    <source>
        <dbReference type="Proteomes" id="UP000217994"/>
    </source>
</evidence>
<reference evidence="1 2" key="1">
    <citation type="submission" date="2017-01" db="EMBL/GenBank/DDBJ databases">
        <title>Whole-Genome Shotgun Sequencing of Two beta-Proteobacterial Species in Search of the Bulgecin Biosynthetic Cluster.</title>
        <authorList>
            <person name="Horsman M.E."/>
            <person name="Marous D.R."/>
            <person name="Li R."/>
            <person name="Oliver R.A."/>
            <person name="Byun B."/>
            <person name="Emrich S.J."/>
            <person name="Boggess B."/>
            <person name="Townsend C.A."/>
            <person name="Mobashery S."/>
        </authorList>
    </citation>
    <scope>NUCLEOTIDE SEQUENCE [LARGE SCALE GENOMIC DNA]</scope>
    <source>
        <strain evidence="1 2">ATCC 31433</strain>
    </source>
</reference>
<protein>
    <submittedName>
        <fullName evidence="1">Uncharacterized protein</fullName>
    </submittedName>
</protein>
<dbReference type="EMBL" id="MTZU01000056">
    <property type="protein sequence ID" value="PCE30762.1"/>
    <property type="molecule type" value="Genomic_DNA"/>
</dbReference>
<dbReference type="Proteomes" id="UP000217994">
    <property type="component" value="Unassembled WGS sequence"/>
</dbReference>
<gene>
    <name evidence="1" type="ORF">BZL54_19175</name>
</gene>
<comment type="caution">
    <text evidence="1">The sequence shown here is derived from an EMBL/GenBank/DDBJ whole genome shotgun (WGS) entry which is preliminary data.</text>
</comment>
<name>A0A2A4FDK9_9BURK</name>
<accession>A0A2A4FDK9</accession>
<evidence type="ECO:0000313" key="1">
    <source>
        <dbReference type="EMBL" id="PCE30762.1"/>
    </source>
</evidence>
<proteinExistence type="predicted"/>